<gene>
    <name evidence="1" type="ORF">BXP70_07380</name>
</gene>
<dbReference type="EMBL" id="MTSE01000003">
    <property type="protein sequence ID" value="OUJ74590.1"/>
    <property type="molecule type" value="Genomic_DNA"/>
</dbReference>
<evidence type="ECO:0000313" key="1">
    <source>
        <dbReference type="EMBL" id="OUJ74590.1"/>
    </source>
</evidence>
<organism evidence="1 2">
    <name type="scientific">Hymenobacter crusticola</name>
    <dbReference type="NCBI Taxonomy" id="1770526"/>
    <lineage>
        <taxon>Bacteria</taxon>
        <taxon>Pseudomonadati</taxon>
        <taxon>Bacteroidota</taxon>
        <taxon>Cytophagia</taxon>
        <taxon>Cytophagales</taxon>
        <taxon>Hymenobacteraceae</taxon>
        <taxon>Hymenobacter</taxon>
    </lineage>
</organism>
<dbReference type="AlphaFoldDB" id="A0A243WFT9"/>
<proteinExistence type="predicted"/>
<comment type="caution">
    <text evidence="1">The sequence shown here is derived from an EMBL/GenBank/DDBJ whole genome shotgun (WGS) entry which is preliminary data.</text>
</comment>
<evidence type="ECO:0000313" key="2">
    <source>
        <dbReference type="Proteomes" id="UP000194873"/>
    </source>
</evidence>
<dbReference type="Proteomes" id="UP000194873">
    <property type="component" value="Unassembled WGS sequence"/>
</dbReference>
<name>A0A243WFT9_9BACT</name>
<accession>A0A243WFT9</accession>
<evidence type="ECO:0008006" key="3">
    <source>
        <dbReference type="Google" id="ProtNLM"/>
    </source>
</evidence>
<reference evidence="1 2" key="1">
    <citation type="submission" date="2017-01" db="EMBL/GenBank/DDBJ databases">
        <title>A new Hymenobacter.</title>
        <authorList>
            <person name="Liang Y."/>
            <person name="Feng F."/>
        </authorList>
    </citation>
    <scope>NUCLEOTIDE SEQUENCE [LARGE SCALE GENOMIC DNA]</scope>
    <source>
        <strain evidence="1">MIMBbqt21</strain>
    </source>
</reference>
<sequence length="114" mass="12898">MAACGHSLPDFPDFDAATWRRDSFGCQKQRARLLPILEKHRAELFGARTNAIDAFLGRPDGAELDEQTEKTYFYYIEPGPQCERGHARSAANKLLIHFGATGTVTEIRYERPLK</sequence>
<protein>
    <recommendedName>
        <fullName evidence="3">Lipoprotein SmpA/OmlA domain-containing protein</fullName>
    </recommendedName>
</protein>
<keyword evidence="2" id="KW-1185">Reference proteome</keyword>